<dbReference type="PANTHER" id="PTHR42904:SF6">
    <property type="entry name" value="NAD-CAPPED RNA HYDROLASE NUDT12"/>
    <property type="match status" value="1"/>
</dbReference>
<evidence type="ECO:0000256" key="2">
    <source>
        <dbReference type="ARBA" id="ARBA00001947"/>
    </source>
</evidence>
<keyword evidence="7" id="KW-0460">Magnesium</keyword>
<dbReference type="Gene3D" id="3.90.79.10">
    <property type="entry name" value="Nucleoside Triphosphate Pyrophosphohydrolase"/>
    <property type="match status" value="1"/>
</dbReference>
<dbReference type="InterPro" id="IPR015797">
    <property type="entry name" value="NUDIX_hydrolase-like_dom_sf"/>
</dbReference>
<dbReference type="GO" id="GO:0046872">
    <property type="term" value="F:metal ion binding"/>
    <property type="evidence" value="ECO:0007669"/>
    <property type="project" value="UniProtKB-KW"/>
</dbReference>
<dbReference type="InterPro" id="IPR000086">
    <property type="entry name" value="NUDIX_hydrolase_dom"/>
</dbReference>
<evidence type="ECO:0000256" key="3">
    <source>
        <dbReference type="ARBA" id="ARBA00009595"/>
    </source>
</evidence>
<dbReference type="InterPro" id="IPR049734">
    <property type="entry name" value="NudC-like_C"/>
</dbReference>
<dbReference type="InterPro" id="IPR050241">
    <property type="entry name" value="NAD-cap_RNA_hydrolase_NudC"/>
</dbReference>
<dbReference type="SUPFAM" id="SSF55811">
    <property type="entry name" value="Nudix"/>
    <property type="match status" value="1"/>
</dbReference>
<dbReference type="InterPro" id="IPR015376">
    <property type="entry name" value="Znr_NADH_PPase"/>
</dbReference>
<evidence type="ECO:0000256" key="8">
    <source>
        <dbReference type="ARBA" id="ARBA00023027"/>
    </source>
</evidence>
<dbReference type="PROSITE" id="PS00893">
    <property type="entry name" value="NUDIX_BOX"/>
    <property type="match status" value="1"/>
</dbReference>
<evidence type="ECO:0000256" key="9">
    <source>
        <dbReference type="ARBA" id="ARBA00023679"/>
    </source>
</evidence>
<reference evidence="11 12" key="1">
    <citation type="submission" date="2015-09" db="EMBL/GenBank/DDBJ databases">
        <authorList>
            <consortium name="Pathogen Informatics"/>
        </authorList>
    </citation>
    <scope>NUCLEOTIDE SEQUENCE [LARGE SCALE GENOMIC DNA]</scope>
    <source>
        <strain evidence="11 12">2789STDY5608828</strain>
    </source>
</reference>
<dbReference type="OrthoDB" id="9787476at2"/>
<dbReference type="AlphaFoldDB" id="A0A174C0B1"/>
<dbReference type="GO" id="GO:0035529">
    <property type="term" value="F:NADH pyrophosphatase activity"/>
    <property type="evidence" value="ECO:0007669"/>
    <property type="project" value="TreeGrafter"/>
</dbReference>
<dbReference type="GO" id="GO:0019677">
    <property type="term" value="P:NAD+ catabolic process"/>
    <property type="evidence" value="ECO:0007669"/>
    <property type="project" value="TreeGrafter"/>
</dbReference>
<dbReference type="GO" id="GO:0005829">
    <property type="term" value="C:cytosol"/>
    <property type="evidence" value="ECO:0007669"/>
    <property type="project" value="TreeGrafter"/>
</dbReference>
<dbReference type="PANTHER" id="PTHR42904">
    <property type="entry name" value="NUDIX HYDROLASE, NUDC SUBFAMILY"/>
    <property type="match status" value="1"/>
</dbReference>
<comment type="catalytic activity">
    <reaction evidence="9">
        <text>a 5'-end NAD(+)-phospho-ribonucleoside in mRNA + H2O = a 5'-end phospho-adenosine-phospho-ribonucleoside in mRNA + beta-nicotinamide D-ribonucleotide + 2 H(+)</text>
        <dbReference type="Rhea" id="RHEA:60876"/>
        <dbReference type="Rhea" id="RHEA-COMP:15698"/>
        <dbReference type="Rhea" id="RHEA-COMP:15719"/>
        <dbReference type="ChEBI" id="CHEBI:14649"/>
        <dbReference type="ChEBI" id="CHEBI:15377"/>
        <dbReference type="ChEBI" id="CHEBI:15378"/>
        <dbReference type="ChEBI" id="CHEBI:144029"/>
        <dbReference type="ChEBI" id="CHEBI:144051"/>
    </reaction>
    <physiologicalReaction direction="left-to-right" evidence="9">
        <dbReference type="Rhea" id="RHEA:60877"/>
    </physiologicalReaction>
</comment>
<sequence length="279" mass="31714">MIQDIAPKKLDNQYKPSAEPMDDSVVFVFDARTVLVRQDEGKLFPTFAQLGRPDGCVYLFTIGKKAFFLLLSEKRPVIPADFAFEPIKNIRQNKEAKLPSFYAFYTALHLYGWYHTNRFCGVCGQPTVLDTKERALRCSKCNHVIYPRINPAIIVGVLHNGKILLTRYAASHSDTTVYALIAGFTEIGETFEETVEREVAEEVGLKVKNIRYYKSQPWGSAADILAGFYCDLDGDDTIQMDREELSRAFWAKPEDVILQPDDWSLTNEMMARFKAGEPC</sequence>
<keyword evidence="8" id="KW-0520">NAD</keyword>
<dbReference type="GeneID" id="83709145"/>
<dbReference type="Pfam" id="PF00293">
    <property type="entry name" value="NUDIX"/>
    <property type="match status" value="1"/>
</dbReference>
<keyword evidence="5" id="KW-0479">Metal-binding</keyword>
<comment type="similarity">
    <text evidence="3">Belongs to the Nudix hydrolase family. NudC subfamily.</text>
</comment>
<dbReference type="EC" id="3.6.1.22" evidence="4"/>
<dbReference type="STRING" id="187979.ERS852385_02058"/>
<dbReference type="NCBIfam" id="NF001299">
    <property type="entry name" value="PRK00241.1"/>
    <property type="match status" value="1"/>
</dbReference>
<evidence type="ECO:0000313" key="11">
    <source>
        <dbReference type="EMBL" id="CUO06951.1"/>
    </source>
</evidence>
<keyword evidence="6 11" id="KW-0378">Hydrolase</keyword>
<evidence type="ECO:0000256" key="4">
    <source>
        <dbReference type="ARBA" id="ARBA00012381"/>
    </source>
</evidence>
<dbReference type="Proteomes" id="UP000095546">
    <property type="component" value="Unassembled WGS sequence"/>
</dbReference>
<dbReference type="Gene3D" id="3.90.79.20">
    <property type="match status" value="1"/>
</dbReference>
<comment type="cofactor">
    <cofactor evidence="2">
        <name>Zn(2+)</name>
        <dbReference type="ChEBI" id="CHEBI:29105"/>
    </cofactor>
</comment>
<evidence type="ECO:0000256" key="5">
    <source>
        <dbReference type="ARBA" id="ARBA00022723"/>
    </source>
</evidence>
<name>A0A174C0B1_9FIRM</name>
<evidence type="ECO:0000259" key="10">
    <source>
        <dbReference type="PROSITE" id="PS51462"/>
    </source>
</evidence>
<dbReference type="GO" id="GO:0006742">
    <property type="term" value="P:NADP+ catabolic process"/>
    <property type="evidence" value="ECO:0007669"/>
    <property type="project" value="TreeGrafter"/>
</dbReference>
<dbReference type="eggNOG" id="COG2816">
    <property type="taxonomic scope" value="Bacteria"/>
</dbReference>
<accession>A0A174C0B1</accession>
<feature type="domain" description="Nudix hydrolase" evidence="10">
    <location>
        <begin position="148"/>
        <end position="275"/>
    </location>
</feature>
<organism evidence="11 12">
    <name type="scientific">Mitsuokella jalaludinii</name>
    <dbReference type="NCBI Taxonomy" id="187979"/>
    <lineage>
        <taxon>Bacteria</taxon>
        <taxon>Bacillati</taxon>
        <taxon>Bacillota</taxon>
        <taxon>Negativicutes</taxon>
        <taxon>Selenomonadales</taxon>
        <taxon>Selenomonadaceae</taxon>
        <taxon>Mitsuokella</taxon>
    </lineage>
</organism>
<dbReference type="RefSeq" id="WP_036374745.1">
    <property type="nucleotide sequence ID" value="NZ_CABIWZ010000024.1"/>
</dbReference>
<evidence type="ECO:0000313" key="12">
    <source>
        <dbReference type="Proteomes" id="UP000095546"/>
    </source>
</evidence>
<dbReference type="PROSITE" id="PS51462">
    <property type="entry name" value="NUDIX"/>
    <property type="match status" value="1"/>
</dbReference>
<gene>
    <name evidence="11" type="primary">nudC</name>
    <name evidence="11" type="ORF">ERS852385_02058</name>
</gene>
<protein>
    <recommendedName>
        <fullName evidence="4">NAD(+) diphosphatase</fullName>
        <ecNumber evidence="4">3.6.1.22</ecNumber>
    </recommendedName>
</protein>
<dbReference type="Pfam" id="PF09297">
    <property type="entry name" value="Zn_ribbon_NUD"/>
    <property type="match status" value="1"/>
</dbReference>
<evidence type="ECO:0000256" key="7">
    <source>
        <dbReference type="ARBA" id="ARBA00022842"/>
    </source>
</evidence>
<dbReference type="EMBL" id="CYYU01000024">
    <property type="protein sequence ID" value="CUO06951.1"/>
    <property type="molecule type" value="Genomic_DNA"/>
</dbReference>
<dbReference type="CDD" id="cd03429">
    <property type="entry name" value="NUDIX_NADH_pyrophosphatase_Nudt13"/>
    <property type="match status" value="1"/>
</dbReference>
<evidence type="ECO:0000256" key="1">
    <source>
        <dbReference type="ARBA" id="ARBA00001946"/>
    </source>
</evidence>
<proteinExistence type="inferred from homology"/>
<evidence type="ECO:0000256" key="6">
    <source>
        <dbReference type="ARBA" id="ARBA00022801"/>
    </source>
</evidence>
<dbReference type="GO" id="GO:0110153">
    <property type="term" value="F:RNA NAD-cap (NMN-forming) hydrolase activity"/>
    <property type="evidence" value="ECO:0007669"/>
    <property type="project" value="RHEA"/>
</dbReference>
<comment type="cofactor">
    <cofactor evidence="1">
        <name>Mg(2+)</name>
        <dbReference type="ChEBI" id="CHEBI:18420"/>
    </cofactor>
</comment>
<dbReference type="InterPro" id="IPR020084">
    <property type="entry name" value="NUDIX_hydrolase_CS"/>
</dbReference>
<keyword evidence="12" id="KW-1185">Reference proteome</keyword>